<proteinExistence type="inferred from homology"/>
<dbReference type="PRINTS" id="PR00469">
    <property type="entry name" value="PNDRDTASEII"/>
</dbReference>
<evidence type="ECO:0000256" key="2">
    <source>
        <dbReference type="ARBA" id="ARBA00022630"/>
    </source>
</evidence>
<reference evidence="6" key="1">
    <citation type="journal article" date="2023" name="Mol. Phylogenet. Evol.">
        <title>Genome-scale phylogeny and comparative genomics of the fungal order Sordariales.</title>
        <authorList>
            <person name="Hensen N."/>
            <person name="Bonometti L."/>
            <person name="Westerberg I."/>
            <person name="Brannstrom I.O."/>
            <person name="Guillou S."/>
            <person name="Cros-Aarteil S."/>
            <person name="Calhoun S."/>
            <person name="Haridas S."/>
            <person name="Kuo A."/>
            <person name="Mondo S."/>
            <person name="Pangilinan J."/>
            <person name="Riley R."/>
            <person name="LaButti K."/>
            <person name="Andreopoulos B."/>
            <person name="Lipzen A."/>
            <person name="Chen C."/>
            <person name="Yan M."/>
            <person name="Daum C."/>
            <person name="Ng V."/>
            <person name="Clum A."/>
            <person name="Steindorff A."/>
            <person name="Ohm R.A."/>
            <person name="Martin F."/>
            <person name="Silar P."/>
            <person name="Natvig D.O."/>
            <person name="Lalanne C."/>
            <person name="Gautier V."/>
            <person name="Ament-Velasquez S.L."/>
            <person name="Kruys A."/>
            <person name="Hutchinson M.I."/>
            <person name="Powell A.J."/>
            <person name="Barry K."/>
            <person name="Miller A.N."/>
            <person name="Grigoriev I.V."/>
            <person name="Debuchy R."/>
            <person name="Gladieux P."/>
            <person name="Hiltunen Thoren M."/>
            <person name="Johannesson H."/>
        </authorList>
    </citation>
    <scope>NUCLEOTIDE SEQUENCE</scope>
    <source>
        <strain evidence="6">SMH4131-1</strain>
    </source>
</reference>
<protein>
    <recommendedName>
        <fullName evidence="5">FAD/NAD(P)-binding domain-containing protein</fullName>
    </recommendedName>
</protein>
<evidence type="ECO:0000256" key="1">
    <source>
        <dbReference type="ARBA" id="ARBA00006442"/>
    </source>
</evidence>
<dbReference type="PANTHER" id="PTHR43735:SF3">
    <property type="entry name" value="FERROPTOSIS SUPPRESSOR PROTEIN 1"/>
    <property type="match status" value="1"/>
</dbReference>
<comment type="similarity">
    <text evidence="1">Belongs to the FAD-dependent oxidoreductase family.</text>
</comment>
<dbReference type="SUPFAM" id="SSF51905">
    <property type="entry name" value="FAD/NAD(P)-binding domain"/>
    <property type="match status" value="1"/>
</dbReference>
<keyword evidence="4" id="KW-0560">Oxidoreductase</keyword>
<dbReference type="Proteomes" id="UP001286456">
    <property type="component" value="Unassembled WGS sequence"/>
</dbReference>
<accession>A0AAE0IX33</accession>
<dbReference type="Pfam" id="PF07992">
    <property type="entry name" value="Pyr_redox_2"/>
    <property type="match status" value="1"/>
</dbReference>
<evidence type="ECO:0000259" key="5">
    <source>
        <dbReference type="Pfam" id="PF07992"/>
    </source>
</evidence>
<evidence type="ECO:0000313" key="7">
    <source>
        <dbReference type="Proteomes" id="UP001286456"/>
    </source>
</evidence>
<organism evidence="6 7">
    <name type="scientific">Cercophora scortea</name>
    <dbReference type="NCBI Taxonomy" id="314031"/>
    <lineage>
        <taxon>Eukaryota</taxon>
        <taxon>Fungi</taxon>
        <taxon>Dikarya</taxon>
        <taxon>Ascomycota</taxon>
        <taxon>Pezizomycotina</taxon>
        <taxon>Sordariomycetes</taxon>
        <taxon>Sordariomycetidae</taxon>
        <taxon>Sordariales</taxon>
        <taxon>Lasiosphaeriaceae</taxon>
        <taxon>Cercophora</taxon>
    </lineage>
</organism>
<reference evidence="6" key="2">
    <citation type="submission" date="2023-06" db="EMBL/GenBank/DDBJ databases">
        <authorList>
            <consortium name="Lawrence Berkeley National Laboratory"/>
            <person name="Haridas S."/>
            <person name="Hensen N."/>
            <person name="Bonometti L."/>
            <person name="Westerberg I."/>
            <person name="Brannstrom I.O."/>
            <person name="Guillou S."/>
            <person name="Cros-Aarteil S."/>
            <person name="Calhoun S."/>
            <person name="Kuo A."/>
            <person name="Mondo S."/>
            <person name="Pangilinan J."/>
            <person name="Riley R."/>
            <person name="Labutti K."/>
            <person name="Andreopoulos B."/>
            <person name="Lipzen A."/>
            <person name="Chen C."/>
            <person name="Yanf M."/>
            <person name="Daum C."/>
            <person name="Ng V."/>
            <person name="Clum A."/>
            <person name="Steindorff A."/>
            <person name="Ohm R."/>
            <person name="Martin F."/>
            <person name="Silar P."/>
            <person name="Natvig D."/>
            <person name="Lalanne C."/>
            <person name="Gautier V."/>
            <person name="Ament-Velasquez S.L."/>
            <person name="Kruys A."/>
            <person name="Hutchinson M.I."/>
            <person name="Powell A.J."/>
            <person name="Barry K."/>
            <person name="Miller A.N."/>
            <person name="Grigoriev I.V."/>
            <person name="Debuchy R."/>
            <person name="Gladieux P."/>
            <person name="Thoren M.H."/>
            <person name="Johannesson H."/>
        </authorList>
    </citation>
    <scope>NUCLEOTIDE SEQUENCE</scope>
    <source>
        <strain evidence="6">SMH4131-1</strain>
    </source>
</reference>
<keyword evidence="3" id="KW-0274">FAD</keyword>
<feature type="domain" description="FAD/NAD(P)-binding" evidence="5">
    <location>
        <begin position="8"/>
        <end position="313"/>
    </location>
</feature>
<keyword evidence="7" id="KW-1185">Reference proteome</keyword>
<name>A0AAE0IX33_9PEZI</name>
<evidence type="ECO:0000256" key="3">
    <source>
        <dbReference type="ARBA" id="ARBA00022827"/>
    </source>
</evidence>
<dbReference type="PANTHER" id="PTHR43735">
    <property type="entry name" value="APOPTOSIS-INDUCING FACTOR 1"/>
    <property type="match status" value="1"/>
</dbReference>
<dbReference type="GO" id="GO:0004174">
    <property type="term" value="F:electron-transferring-flavoprotein dehydrogenase activity"/>
    <property type="evidence" value="ECO:0007669"/>
    <property type="project" value="TreeGrafter"/>
</dbReference>
<keyword evidence="2" id="KW-0285">Flavoprotein</keyword>
<comment type="caution">
    <text evidence="6">The sequence shown here is derived from an EMBL/GenBank/DDBJ whole genome shotgun (WGS) entry which is preliminary data.</text>
</comment>
<dbReference type="InterPro" id="IPR023753">
    <property type="entry name" value="FAD/NAD-binding_dom"/>
</dbReference>
<dbReference type="EMBL" id="JAUEPO010000002">
    <property type="protein sequence ID" value="KAK3332759.1"/>
    <property type="molecule type" value="Genomic_DNA"/>
</dbReference>
<evidence type="ECO:0000256" key="4">
    <source>
        <dbReference type="ARBA" id="ARBA00023002"/>
    </source>
</evidence>
<dbReference type="GO" id="GO:0005737">
    <property type="term" value="C:cytoplasm"/>
    <property type="evidence" value="ECO:0007669"/>
    <property type="project" value="TreeGrafter"/>
</dbReference>
<evidence type="ECO:0000313" key="6">
    <source>
        <dbReference type="EMBL" id="KAK3332759.1"/>
    </source>
</evidence>
<sequence>MTDPQKLIVILGGSYGGISTAHYLLQHVTPHLPSHKVVLASTSSEAFCRPACPRALLSDDYFPQAKLFVDIAAQFAHYPPGSFEFVHGTATDLDLTLRTVTISPPTGEAITLTYHALVIATGASTVSPLLGLNSDDASALRAEWAAFRARLPSAKHIVVAGGGPSGVEVAGELGEHLNGVRSWWSWWPGTKQAAFPRVAITLVADSPTVLPQLRPALGRAAQSYLARVGVEVVCGTRVVASVPAANGGCDVKLSRGDALRADEYIPCVGTAANTGFVREGDKARLLAADGRVCTDPSTLRTEVEGVYAVGDASDYARPAIHNLLAAVPVLCANLKRDLVRLAGGEEGADRVFAEDKRETQLVPVGKSKGVGAMMGFRVPSVVVWLFKGRDYWLWTTGGLWSGKQWAKAG</sequence>
<dbReference type="AlphaFoldDB" id="A0AAE0IX33"/>
<dbReference type="GO" id="GO:0050660">
    <property type="term" value="F:flavin adenine dinucleotide binding"/>
    <property type="evidence" value="ECO:0007669"/>
    <property type="project" value="TreeGrafter"/>
</dbReference>
<gene>
    <name evidence="6" type="ORF">B0T19DRAFT_448641</name>
</gene>
<dbReference type="Gene3D" id="3.50.50.100">
    <property type="match status" value="1"/>
</dbReference>
<dbReference type="PRINTS" id="PR00368">
    <property type="entry name" value="FADPNR"/>
</dbReference>
<dbReference type="InterPro" id="IPR036188">
    <property type="entry name" value="FAD/NAD-bd_sf"/>
</dbReference>